<dbReference type="AlphaFoldDB" id="A0A3R8TQ14"/>
<organism evidence="1 2">
    <name type="scientific">Aquabacterium soli</name>
    <dbReference type="NCBI Taxonomy" id="2493092"/>
    <lineage>
        <taxon>Bacteria</taxon>
        <taxon>Pseudomonadati</taxon>
        <taxon>Pseudomonadota</taxon>
        <taxon>Betaproteobacteria</taxon>
        <taxon>Burkholderiales</taxon>
        <taxon>Aquabacterium</taxon>
    </lineage>
</organism>
<proteinExistence type="predicted"/>
<dbReference type="RefSeq" id="WP_125245282.1">
    <property type="nucleotide sequence ID" value="NZ_RSED01000026.1"/>
</dbReference>
<reference evidence="1 2" key="1">
    <citation type="submission" date="2018-12" db="EMBL/GenBank/DDBJ databases">
        <title>The whole draft genome of Aquabacterium sp. SJQ9.</title>
        <authorList>
            <person name="Sun L."/>
            <person name="Gao X."/>
            <person name="Chen W."/>
            <person name="Huang K."/>
        </authorList>
    </citation>
    <scope>NUCLEOTIDE SEQUENCE [LARGE SCALE GENOMIC DNA]</scope>
    <source>
        <strain evidence="1 2">SJQ9</strain>
    </source>
</reference>
<protein>
    <submittedName>
        <fullName evidence="1">Uncharacterized protein</fullName>
    </submittedName>
</protein>
<keyword evidence="2" id="KW-1185">Reference proteome</keyword>
<accession>A0A3R8TQ14</accession>
<name>A0A3R8TQ14_9BURK</name>
<evidence type="ECO:0000313" key="1">
    <source>
        <dbReference type="EMBL" id="RRS01182.1"/>
    </source>
</evidence>
<comment type="caution">
    <text evidence="1">The sequence shown here is derived from an EMBL/GenBank/DDBJ whole genome shotgun (WGS) entry which is preliminary data.</text>
</comment>
<dbReference type="OrthoDB" id="9915471at2"/>
<sequence length="80" mass="9222">MLPPFIPSMQLLEQIKSMVDNHEDYIPQADGVEGAEFVVVNYFQEGVWICRHHGECAMSKYTKIQQILQAQTKVGRQIEK</sequence>
<dbReference type="Proteomes" id="UP000269265">
    <property type="component" value="Unassembled WGS sequence"/>
</dbReference>
<evidence type="ECO:0000313" key="2">
    <source>
        <dbReference type="Proteomes" id="UP000269265"/>
    </source>
</evidence>
<dbReference type="EMBL" id="RSED01000026">
    <property type="protein sequence ID" value="RRS01182.1"/>
    <property type="molecule type" value="Genomic_DNA"/>
</dbReference>
<gene>
    <name evidence="1" type="ORF">EIP75_21645</name>
</gene>